<evidence type="ECO:0000313" key="2">
    <source>
        <dbReference type="EMBL" id="OAQ31816.1"/>
    </source>
</evidence>
<feature type="region of interest" description="Disordered" evidence="1">
    <location>
        <begin position="162"/>
        <end position="227"/>
    </location>
</feature>
<proteinExistence type="predicted"/>
<organism evidence="2 3">
    <name type="scientific">Linnemannia elongata AG-77</name>
    <dbReference type="NCBI Taxonomy" id="1314771"/>
    <lineage>
        <taxon>Eukaryota</taxon>
        <taxon>Fungi</taxon>
        <taxon>Fungi incertae sedis</taxon>
        <taxon>Mucoromycota</taxon>
        <taxon>Mortierellomycotina</taxon>
        <taxon>Mortierellomycetes</taxon>
        <taxon>Mortierellales</taxon>
        <taxon>Mortierellaceae</taxon>
        <taxon>Linnemannia</taxon>
    </lineage>
</organism>
<feature type="compositionally biased region" description="Polar residues" evidence="1">
    <location>
        <begin position="122"/>
        <end position="132"/>
    </location>
</feature>
<accession>A0A197K547</accession>
<dbReference type="Proteomes" id="UP000078512">
    <property type="component" value="Unassembled WGS sequence"/>
</dbReference>
<feature type="region of interest" description="Disordered" evidence="1">
    <location>
        <begin position="379"/>
        <end position="414"/>
    </location>
</feature>
<feature type="compositionally biased region" description="Pro residues" evidence="1">
    <location>
        <begin position="245"/>
        <end position="258"/>
    </location>
</feature>
<name>A0A197K547_9FUNG</name>
<dbReference type="EMBL" id="KV442028">
    <property type="protein sequence ID" value="OAQ31816.1"/>
    <property type="molecule type" value="Genomic_DNA"/>
</dbReference>
<protein>
    <submittedName>
        <fullName evidence="2">Uncharacterized protein</fullName>
    </submittedName>
</protein>
<sequence length="566" mass="62135">MRKPINLSIYNNTSIFSWKTGCTTTPFTSTTRDPRTPEQTPSPGQEQRPPEYRSHPAYNPTAFVPDWVFDNLEDSSTSDLQWPYSPESDDDSKYESILSQEPYPLPPPHSASGQDFDALNQTRSQQPPFQSQSHRHLGQEYPRQQHGGGYNVAFQMSQNRDRGNYDQAQCGSSNNNNNAISVPYNNYFDSNSNSNQAGSVSRPYDLDPTQSRQRRMRQAPPVQLINNVHPDRWAMILREQRARAAPPPPPPSPPPVPAERPTQKTSSVPRLLLPKKQTLTLASQPPSQATPTPPRKPQKKTPAALAAKKSRKSTPSVPAPSSKEAALAFELLLEVAMIPGNSGRGSRSILREQRKRLIAAGLEVPQEVNSILEDDSLSASSEMDISDDDQDHTASAPIDLTPFSVRKGDSVDKSSTPGIATVSTLVQHSKPDHTGGSARFSMKQERCQPCTDVRVSCPEGGGQQRSVRKGEAWAKSSVDQLRSALPSCMGSSSLPPPLLPTLEGYKASSTNTMTSVTLAREKVGSDLTADQSPFRARDEVLRRRKAATDSIIEYLKGPHGRAGNRD</sequence>
<gene>
    <name evidence="2" type="ORF">K457DRAFT_17125</name>
</gene>
<feature type="region of interest" description="Disordered" evidence="1">
    <location>
        <begin position="242"/>
        <end position="322"/>
    </location>
</feature>
<feature type="region of interest" description="Disordered" evidence="1">
    <location>
        <begin position="25"/>
        <end position="59"/>
    </location>
</feature>
<feature type="region of interest" description="Disordered" evidence="1">
    <location>
        <begin position="75"/>
        <end position="116"/>
    </location>
</feature>
<evidence type="ECO:0000256" key="1">
    <source>
        <dbReference type="SAM" id="MobiDB-lite"/>
    </source>
</evidence>
<feature type="region of interest" description="Disordered" evidence="1">
    <location>
        <begin position="122"/>
        <end position="141"/>
    </location>
</feature>
<feature type="compositionally biased region" description="Polar residues" evidence="1">
    <location>
        <begin position="166"/>
        <end position="189"/>
    </location>
</feature>
<keyword evidence="3" id="KW-1185">Reference proteome</keyword>
<dbReference type="AlphaFoldDB" id="A0A197K547"/>
<reference evidence="2 3" key="1">
    <citation type="submission" date="2016-05" db="EMBL/GenBank/DDBJ databases">
        <title>Genome sequencing reveals origins of a unique bacterial endosymbiosis in the earliest lineages of terrestrial Fungi.</title>
        <authorList>
            <consortium name="DOE Joint Genome Institute"/>
            <person name="Uehling J."/>
            <person name="Gryganskyi A."/>
            <person name="Hameed K."/>
            <person name="Tschaplinski T."/>
            <person name="Misztal P."/>
            <person name="Wu S."/>
            <person name="Desiro A."/>
            <person name="Vande Pol N."/>
            <person name="Du Z.-Y."/>
            <person name="Zienkiewicz A."/>
            <person name="Zienkiewicz K."/>
            <person name="Morin E."/>
            <person name="Tisserant E."/>
            <person name="Splivallo R."/>
            <person name="Hainaut M."/>
            <person name="Henrissat B."/>
            <person name="Ohm R."/>
            <person name="Kuo A."/>
            <person name="Yan J."/>
            <person name="Lipzen A."/>
            <person name="Nolan M."/>
            <person name="Labutti K."/>
            <person name="Barry K."/>
            <person name="Goldstein A."/>
            <person name="Labbe J."/>
            <person name="Schadt C."/>
            <person name="Tuskan G."/>
            <person name="Grigoriev I."/>
            <person name="Martin F."/>
            <person name="Vilgalys R."/>
            <person name="Bonito G."/>
        </authorList>
    </citation>
    <scope>NUCLEOTIDE SEQUENCE [LARGE SCALE GENOMIC DNA]</scope>
    <source>
        <strain evidence="2 3">AG-77</strain>
    </source>
</reference>
<evidence type="ECO:0000313" key="3">
    <source>
        <dbReference type="Proteomes" id="UP000078512"/>
    </source>
</evidence>